<reference evidence="13 14" key="1">
    <citation type="submission" date="2024-06" db="EMBL/GenBank/DDBJ databases">
        <authorList>
            <person name="Kraege A."/>
            <person name="Thomma B."/>
        </authorList>
    </citation>
    <scope>NUCLEOTIDE SEQUENCE [LARGE SCALE GENOMIC DNA]</scope>
</reference>
<evidence type="ECO:0000256" key="6">
    <source>
        <dbReference type="ARBA" id="ARBA00023136"/>
    </source>
</evidence>
<evidence type="ECO:0000256" key="7">
    <source>
        <dbReference type="ARBA" id="ARBA00037493"/>
    </source>
</evidence>
<dbReference type="SMART" id="SM01270">
    <property type="entry name" value="Longin"/>
    <property type="match status" value="1"/>
</dbReference>
<gene>
    <name evidence="13" type="primary">g10478</name>
    <name evidence="13" type="ORF">VP750_LOCUS9402</name>
</gene>
<dbReference type="Pfam" id="PF13774">
    <property type="entry name" value="Longin"/>
    <property type="match status" value="1"/>
</dbReference>
<evidence type="ECO:0000256" key="5">
    <source>
        <dbReference type="ARBA" id="ARBA00022989"/>
    </source>
</evidence>
<dbReference type="Gene3D" id="1.20.5.110">
    <property type="match status" value="1"/>
</dbReference>
<dbReference type="PRINTS" id="PR00219">
    <property type="entry name" value="SYNAPTOBREVN"/>
</dbReference>
<feature type="transmembrane region" description="Helical" evidence="10">
    <location>
        <begin position="199"/>
        <end position="224"/>
    </location>
</feature>
<keyword evidence="5 10" id="KW-1133">Transmembrane helix</keyword>
<evidence type="ECO:0000256" key="1">
    <source>
        <dbReference type="ARBA" id="ARBA00008025"/>
    </source>
</evidence>
<keyword evidence="6 10" id="KW-0472">Membrane</keyword>
<dbReference type="Pfam" id="PF00957">
    <property type="entry name" value="Synaptobrevin"/>
    <property type="match status" value="1"/>
</dbReference>
<dbReference type="Proteomes" id="UP001497392">
    <property type="component" value="Unassembled WGS sequence"/>
</dbReference>
<dbReference type="InterPro" id="IPR001388">
    <property type="entry name" value="Synaptobrevin-like"/>
</dbReference>
<evidence type="ECO:0000256" key="3">
    <source>
        <dbReference type="ARBA" id="ARBA00022692"/>
    </source>
</evidence>
<dbReference type="InterPro" id="IPR010908">
    <property type="entry name" value="Longin_dom"/>
</dbReference>
<keyword evidence="14" id="KW-1185">Reference proteome</keyword>
<keyword evidence="4" id="KW-0653">Protein transport</keyword>
<evidence type="ECO:0000259" key="11">
    <source>
        <dbReference type="PROSITE" id="PS50859"/>
    </source>
</evidence>
<evidence type="ECO:0000313" key="13">
    <source>
        <dbReference type="EMBL" id="CAL5227496.1"/>
    </source>
</evidence>
<comment type="caution">
    <text evidence="13">The sequence shown here is derived from an EMBL/GenBank/DDBJ whole genome shotgun (WGS) entry which is preliminary data.</text>
</comment>
<evidence type="ECO:0000313" key="14">
    <source>
        <dbReference type="Proteomes" id="UP001497392"/>
    </source>
</evidence>
<dbReference type="SUPFAM" id="SSF58038">
    <property type="entry name" value="SNARE fusion complex"/>
    <property type="match status" value="1"/>
</dbReference>
<keyword evidence="2" id="KW-0813">Transport</keyword>
<evidence type="ECO:0000256" key="2">
    <source>
        <dbReference type="ARBA" id="ARBA00022448"/>
    </source>
</evidence>
<sequence>MPLIYSFVARGTTVLADHTGPQFTGNFRSVAIQCLDRVPTGNNKFTFTANQHSFNFLIENGYTYLVVADEGFGRQVPFAFLESVKNEFRDKYGEKARTAQAGSLDRAFGPRLKYHMDYCMEHPEELSRVAGLQKKVDEVKNVMVDNIEQARDAPALVLARGERIENLVDKTDNLRTQADRFHRTGVALRRKMWWQHKKMWLIIIIVVLILVLVIFLSVCLGGGANCFKSK</sequence>
<comment type="similarity">
    <text evidence="1">Belongs to the synaptobrevin family.</text>
</comment>
<evidence type="ECO:0000256" key="9">
    <source>
        <dbReference type="PROSITE-ProRule" id="PRU00290"/>
    </source>
</evidence>
<comment type="function">
    <text evidence="7">Involved in the targeting and/or fusion of transport vesicles to their target membrane.</text>
</comment>
<comment type="subcellular location">
    <subcellularLocation>
        <location evidence="8">Endomembrane system</location>
        <topology evidence="8">Single-pass type IV membrane protein</topology>
    </subcellularLocation>
</comment>
<dbReference type="InterPro" id="IPR042855">
    <property type="entry name" value="V_SNARE_CC"/>
</dbReference>
<evidence type="ECO:0000259" key="12">
    <source>
        <dbReference type="PROSITE" id="PS50892"/>
    </source>
</evidence>
<dbReference type="PROSITE" id="PS50892">
    <property type="entry name" value="V_SNARE"/>
    <property type="match status" value="1"/>
</dbReference>
<accession>A0ABP1G5C8</accession>
<evidence type="ECO:0000256" key="10">
    <source>
        <dbReference type="SAM" id="Phobius"/>
    </source>
</evidence>
<dbReference type="EMBL" id="CAXHTA020000017">
    <property type="protein sequence ID" value="CAL5227496.1"/>
    <property type="molecule type" value="Genomic_DNA"/>
</dbReference>
<dbReference type="InterPro" id="IPR011012">
    <property type="entry name" value="Longin-like_dom_sf"/>
</dbReference>
<keyword evidence="3 10" id="KW-0812">Transmembrane</keyword>
<feature type="domain" description="V-SNARE coiled-coil homology" evidence="12">
    <location>
        <begin position="128"/>
        <end position="195"/>
    </location>
</feature>
<evidence type="ECO:0000256" key="8">
    <source>
        <dbReference type="ARBA" id="ARBA00046280"/>
    </source>
</evidence>
<dbReference type="InterPro" id="IPR051097">
    <property type="entry name" value="Synaptobrevin-like_transport"/>
</dbReference>
<dbReference type="PROSITE" id="PS50859">
    <property type="entry name" value="LONGIN"/>
    <property type="match status" value="1"/>
</dbReference>
<organism evidence="13 14">
    <name type="scientific">Coccomyxa viridis</name>
    <dbReference type="NCBI Taxonomy" id="1274662"/>
    <lineage>
        <taxon>Eukaryota</taxon>
        <taxon>Viridiplantae</taxon>
        <taxon>Chlorophyta</taxon>
        <taxon>core chlorophytes</taxon>
        <taxon>Trebouxiophyceae</taxon>
        <taxon>Trebouxiophyceae incertae sedis</taxon>
        <taxon>Coccomyxaceae</taxon>
        <taxon>Coccomyxa</taxon>
    </lineage>
</organism>
<keyword evidence="9" id="KW-0175">Coiled coil</keyword>
<feature type="domain" description="Longin" evidence="11">
    <location>
        <begin position="7"/>
        <end position="112"/>
    </location>
</feature>
<protein>
    <submittedName>
        <fullName evidence="13">G10478 protein</fullName>
    </submittedName>
</protein>
<dbReference type="Gene3D" id="3.30.450.50">
    <property type="entry name" value="Longin domain"/>
    <property type="match status" value="1"/>
</dbReference>
<dbReference type="PANTHER" id="PTHR21136:SF168">
    <property type="entry name" value="VESICLE-ASSOCIATED MEMBRANE PROTEIN 9"/>
    <property type="match status" value="1"/>
</dbReference>
<dbReference type="CDD" id="cd14824">
    <property type="entry name" value="Longin"/>
    <property type="match status" value="1"/>
</dbReference>
<name>A0ABP1G5C8_9CHLO</name>
<dbReference type="PANTHER" id="PTHR21136">
    <property type="entry name" value="SNARE PROTEINS"/>
    <property type="match status" value="1"/>
</dbReference>
<dbReference type="SUPFAM" id="SSF64356">
    <property type="entry name" value="SNARE-like"/>
    <property type="match status" value="1"/>
</dbReference>
<evidence type="ECO:0000256" key="4">
    <source>
        <dbReference type="ARBA" id="ARBA00022927"/>
    </source>
</evidence>
<proteinExistence type="inferred from homology"/>